<feature type="domain" description="Palmitoyltransferase DHHC" evidence="16">
    <location>
        <begin position="363"/>
        <end position="491"/>
    </location>
</feature>
<reference evidence="17" key="1">
    <citation type="submission" date="2021-01" db="EMBL/GenBank/DDBJ databases">
        <title>Adiantum capillus-veneris genome.</title>
        <authorList>
            <person name="Fang Y."/>
            <person name="Liao Q."/>
        </authorList>
    </citation>
    <scope>NUCLEOTIDE SEQUENCE</scope>
    <source>
        <strain evidence="17">H3</strain>
        <tissue evidence="17">Leaf</tissue>
    </source>
</reference>
<dbReference type="PROSITE" id="PS50216">
    <property type="entry name" value="DHHC"/>
    <property type="match status" value="1"/>
</dbReference>
<keyword evidence="6" id="KW-0677">Repeat</keyword>
<organism evidence="17 18">
    <name type="scientific">Adiantum capillus-veneris</name>
    <name type="common">Maidenhair fern</name>
    <dbReference type="NCBI Taxonomy" id="13818"/>
    <lineage>
        <taxon>Eukaryota</taxon>
        <taxon>Viridiplantae</taxon>
        <taxon>Streptophyta</taxon>
        <taxon>Embryophyta</taxon>
        <taxon>Tracheophyta</taxon>
        <taxon>Polypodiopsida</taxon>
        <taxon>Polypodiidae</taxon>
        <taxon>Polypodiales</taxon>
        <taxon>Pteridineae</taxon>
        <taxon>Pteridaceae</taxon>
        <taxon>Vittarioideae</taxon>
        <taxon>Adiantum</taxon>
    </lineage>
</organism>
<comment type="domain">
    <text evidence="14">The DHHC domain is required for palmitoyltransferase activity.</text>
</comment>
<feature type="repeat" description="ANK" evidence="13">
    <location>
        <begin position="158"/>
        <end position="190"/>
    </location>
</feature>
<dbReference type="GO" id="GO:0000139">
    <property type="term" value="C:Golgi membrane"/>
    <property type="evidence" value="ECO:0007669"/>
    <property type="project" value="UniProtKB-SubCell"/>
</dbReference>
<proteinExistence type="inferred from homology"/>
<dbReference type="AlphaFoldDB" id="A0A9D4ZJK4"/>
<evidence type="ECO:0000256" key="7">
    <source>
        <dbReference type="ARBA" id="ARBA00022989"/>
    </source>
</evidence>
<feature type="transmembrane region" description="Helical" evidence="14">
    <location>
        <begin position="305"/>
        <end position="322"/>
    </location>
</feature>
<accession>A0A9D4ZJK4</accession>
<dbReference type="PROSITE" id="PS50297">
    <property type="entry name" value="ANK_REP_REGION"/>
    <property type="match status" value="4"/>
</dbReference>
<dbReference type="InterPro" id="IPR001594">
    <property type="entry name" value="Palmitoyltrfase_DHHC"/>
</dbReference>
<keyword evidence="8" id="KW-0333">Golgi apparatus</keyword>
<evidence type="ECO:0000256" key="9">
    <source>
        <dbReference type="ARBA" id="ARBA00023043"/>
    </source>
</evidence>
<dbReference type="PROSITE" id="PS50088">
    <property type="entry name" value="ANK_REPEAT"/>
    <property type="match status" value="4"/>
</dbReference>
<keyword evidence="9 13" id="KW-0040">ANK repeat</keyword>
<name>A0A9D4ZJK4_ADICA</name>
<keyword evidence="18" id="KW-1185">Reference proteome</keyword>
<comment type="caution">
    <text evidence="17">The sequence shown here is derived from an EMBL/GenBank/DDBJ whole genome shotgun (WGS) entry which is preliminary data.</text>
</comment>
<dbReference type="PANTHER" id="PTHR24161">
    <property type="entry name" value="ANK_REP_REGION DOMAIN-CONTAINING PROTEIN-RELATED"/>
    <property type="match status" value="1"/>
</dbReference>
<keyword evidence="14" id="KW-0012">Acyltransferase</keyword>
<feature type="repeat" description="ANK" evidence="13">
    <location>
        <begin position="58"/>
        <end position="90"/>
    </location>
</feature>
<keyword evidence="5 14" id="KW-0812">Transmembrane</keyword>
<dbReference type="FunFam" id="1.25.40.20:FF:000300">
    <property type="entry name" value="S-acyltransferase"/>
    <property type="match status" value="1"/>
</dbReference>
<evidence type="ECO:0000256" key="14">
    <source>
        <dbReference type="RuleBase" id="RU079119"/>
    </source>
</evidence>
<protein>
    <recommendedName>
        <fullName evidence="14">S-acyltransferase</fullName>
        <ecNumber evidence="14">2.3.1.225</ecNumber>
    </recommendedName>
    <alternativeName>
        <fullName evidence="14">Palmitoyltransferase</fullName>
    </alternativeName>
</protein>
<keyword evidence="11" id="KW-0449">Lipoprotein</keyword>
<evidence type="ECO:0000313" key="17">
    <source>
        <dbReference type="EMBL" id="KAI5077963.1"/>
    </source>
</evidence>
<keyword evidence="10 14" id="KW-0472">Membrane</keyword>
<feature type="repeat" description="ANK" evidence="13">
    <location>
        <begin position="191"/>
        <end position="223"/>
    </location>
</feature>
<dbReference type="InterPro" id="IPR002110">
    <property type="entry name" value="Ankyrin_rpt"/>
</dbReference>
<dbReference type="Pfam" id="PF12796">
    <property type="entry name" value="Ank_2"/>
    <property type="match status" value="2"/>
</dbReference>
<evidence type="ECO:0000256" key="10">
    <source>
        <dbReference type="ARBA" id="ARBA00023136"/>
    </source>
</evidence>
<evidence type="ECO:0000256" key="13">
    <source>
        <dbReference type="PROSITE-ProRule" id="PRU00023"/>
    </source>
</evidence>
<comment type="catalytic activity">
    <reaction evidence="12 14">
        <text>L-cysteinyl-[protein] + hexadecanoyl-CoA = S-hexadecanoyl-L-cysteinyl-[protein] + CoA</text>
        <dbReference type="Rhea" id="RHEA:36683"/>
        <dbReference type="Rhea" id="RHEA-COMP:10131"/>
        <dbReference type="Rhea" id="RHEA-COMP:11032"/>
        <dbReference type="ChEBI" id="CHEBI:29950"/>
        <dbReference type="ChEBI" id="CHEBI:57287"/>
        <dbReference type="ChEBI" id="CHEBI:57379"/>
        <dbReference type="ChEBI" id="CHEBI:74151"/>
        <dbReference type="EC" id="2.3.1.225"/>
    </reaction>
</comment>
<dbReference type="Gene3D" id="1.25.40.20">
    <property type="entry name" value="Ankyrin repeat-containing domain"/>
    <property type="match status" value="3"/>
</dbReference>
<feature type="region of interest" description="Disordered" evidence="15">
    <location>
        <begin position="1"/>
        <end position="23"/>
    </location>
</feature>
<evidence type="ECO:0000256" key="15">
    <source>
        <dbReference type="SAM" id="MobiDB-lite"/>
    </source>
</evidence>
<evidence type="ECO:0000256" key="1">
    <source>
        <dbReference type="ARBA" id="ARBA00004127"/>
    </source>
</evidence>
<dbReference type="InterPro" id="IPR036770">
    <property type="entry name" value="Ankyrin_rpt-contain_sf"/>
</dbReference>
<dbReference type="SUPFAM" id="SSF48403">
    <property type="entry name" value="Ankyrin repeat"/>
    <property type="match status" value="1"/>
</dbReference>
<evidence type="ECO:0000256" key="3">
    <source>
        <dbReference type="ARBA" id="ARBA00008574"/>
    </source>
</evidence>
<dbReference type="GO" id="GO:0019706">
    <property type="term" value="F:protein-cysteine S-palmitoyltransferase activity"/>
    <property type="evidence" value="ECO:0007669"/>
    <property type="project" value="UniProtKB-EC"/>
</dbReference>
<feature type="repeat" description="ANK" evidence="13">
    <location>
        <begin position="91"/>
        <end position="123"/>
    </location>
</feature>
<evidence type="ECO:0000256" key="6">
    <source>
        <dbReference type="ARBA" id="ARBA00022737"/>
    </source>
</evidence>
<feature type="transmembrane region" description="Helical" evidence="14">
    <location>
        <begin position="274"/>
        <end position="299"/>
    </location>
</feature>
<dbReference type="Pfam" id="PF01529">
    <property type="entry name" value="DHHC"/>
    <property type="match status" value="1"/>
</dbReference>
<dbReference type="Proteomes" id="UP000886520">
    <property type="component" value="Chromosome 7"/>
</dbReference>
<gene>
    <name evidence="17" type="ORF">GOP47_0007787</name>
</gene>
<dbReference type="EMBL" id="JABFUD020000007">
    <property type="protein sequence ID" value="KAI5077963.1"/>
    <property type="molecule type" value="Genomic_DNA"/>
</dbReference>
<evidence type="ECO:0000313" key="18">
    <source>
        <dbReference type="Proteomes" id="UP000886520"/>
    </source>
</evidence>
<evidence type="ECO:0000256" key="5">
    <source>
        <dbReference type="ARBA" id="ARBA00022692"/>
    </source>
</evidence>
<dbReference type="PANTHER" id="PTHR24161:SF17">
    <property type="entry name" value="PALMITOYLTRANSFERASE"/>
    <property type="match status" value="1"/>
</dbReference>
<evidence type="ECO:0000259" key="16">
    <source>
        <dbReference type="Pfam" id="PF01529"/>
    </source>
</evidence>
<keyword evidence="7 14" id="KW-1133">Transmembrane helix</keyword>
<evidence type="ECO:0000256" key="12">
    <source>
        <dbReference type="ARBA" id="ARBA00048048"/>
    </source>
</evidence>
<evidence type="ECO:0000256" key="11">
    <source>
        <dbReference type="ARBA" id="ARBA00023288"/>
    </source>
</evidence>
<comment type="similarity">
    <text evidence="3 14">Belongs to the DHHC palmitoyltransferase family.</text>
</comment>
<evidence type="ECO:0000256" key="4">
    <source>
        <dbReference type="ARBA" id="ARBA00022679"/>
    </source>
</evidence>
<keyword evidence="4 14" id="KW-0808">Transferase</keyword>
<dbReference type="SMART" id="SM00248">
    <property type="entry name" value="ANK"/>
    <property type="match status" value="5"/>
</dbReference>
<dbReference type="OrthoDB" id="331948at2759"/>
<dbReference type="EC" id="2.3.1.225" evidence="14"/>
<comment type="subcellular location">
    <subcellularLocation>
        <location evidence="1">Endomembrane system</location>
        <topology evidence="1">Multi-pass membrane protein</topology>
    </subcellularLocation>
    <subcellularLocation>
        <location evidence="2">Golgi apparatus membrane</location>
    </subcellularLocation>
</comment>
<evidence type="ECO:0000256" key="8">
    <source>
        <dbReference type="ARBA" id="ARBA00023034"/>
    </source>
</evidence>
<evidence type="ECO:0000256" key="2">
    <source>
        <dbReference type="ARBA" id="ARBA00004394"/>
    </source>
</evidence>
<sequence>MESEIEVISSEQPHKTAADGGGPALPHDLFTAAAYGDLEKLQHLVEVQGLSVSRPDGAGYFPLQWTALNNRSAAAQYLIEHGADVNARDLSEQTALHWAAVSGSIPIAELLLQNGARREWVDSHGYRATHVAAQYGQTALLYHIGTKWGADIDAPDTDGRSPLHWAAYKGHPDCVRLLLFMDADRGRHDKEGCTPLHWAAIGGNLEACTVLVQAGTKEDLLVADKSGCTPEQLASSKGNRRVALLLSNAKRIFKNRGDEGSYLGRLRRLGLVPVLWVVSISLLLTFINSVIISASFYTIPAVVGVWAWLAVFLATIGLFLLYRCSSKDPGFIHVSQTQGENDKQALLSDGLSNMALWAGHWSQLCPTCKVVRPVRSKHCSSCNRCVEQFDHHCPWISNCVGKRNKWDFVVFLSLETAALLLAEIVTLQRLCTDTNAQLSGRAWISYVAIHHTGAMVSLVADAFMLCGASLLTIKQVKQIAGNITTNETFNAKRYGYLKGYTEDVELPALDLHCLNPTRPECNVTPDPYDTKLSSHA</sequence>